<evidence type="ECO:0000256" key="2">
    <source>
        <dbReference type="ARBA" id="ARBA00022679"/>
    </source>
</evidence>
<comment type="cofactor">
    <cofactor evidence="1">
        <name>Mg(2+)</name>
        <dbReference type="ChEBI" id="CHEBI:18420"/>
    </cofactor>
</comment>
<dbReference type="SUPFAM" id="SSF81891">
    <property type="entry name" value="Poly A polymerase C-terminal region-like"/>
    <property type="match status" value="1"/>
</dbReference>
<evidence type="ECO:0000256" key="3">
    <source>
        <dbReference type="ARBA" id="ARBA00022694"/>
    </source>
</evidence>
<keyword evidence="5" id="KW-0479">Metal-binding</keyword>
<keyword evidence="8" id="KW-0694">RNA-binding</keyword>
<dbReference type="Pfam" id="PF01743">
    <property type="entry name" value="PolyA_pol"/>
    <property type="match status" value="1"/>
</dbReference>
<sequence length="419" mass="46647">MTMMIGDRAPWLQDKNLQTLLAILSESGEEARVVGGAVRNALMGEPVHEVDIASTTLPEETVARAGKAGFKAVPTGIEHGTVTVVIDGTPYEVTTLRSDVETDGRHAKVKFSRDWEADARRRDFTINALYLDRKGQVHDHVGGAADIETRTLRFIGDPGERIEEDFLRILRFFRFFARYGSGRPDAEGLKACARLKSGLTRLSVERVWAELSKLLAAPDPSRAILWMRQTSVLTAILPESEKWGIDAFAGLIETERTLHSEPDILLRLMAIVPPDEARMVALARRLKMSKRDEKRLASWALTPSPTADLGRSGLAKMLYRGDPQALRDRIMLAYSSARSAAANDLSRVAEAGQRLEQVRMAQTWENPVFPVSGADLLEAGFVRGKPLGDVLKRLEERWIDSGFTLTKDDLLEEAYKDRK</sequence>
<keyword evidence="7" id="KW-0460">Magnesium</keyword>
<gene>
    <name evidence="11" type="ORF">GCM10010136_08300</name>
</gene>
<reference evidence="11" key="2">
    <citation type="submission" date="2020-09" db="EMBL/GenBank/DDBJ databases">
        <authorList>
            <person name="Sun Q."/>
            <person name="Kim S."/>
        </authorList>
    </citation>
    <scope>NUCLEOTIDE SEQUENCE</scope>
    <source>
        <strain evidence="11">KCTC 42097</strain>
    </source>
</reference>
<evidence type="ECO:0000259" key="10">
    <source>
        <dbReference type="Pfam" id="PF12627"/>
    </source>
</evidence>
<evidence type="ECO:0000256" key="1">
    <source>
        <dbReference type="ARBA" id="ARBA00001946"/>
    </source>
</evidence>
<evidence type="ECO:0000259" key="9">
    <source>
        <dbReference type="Pfam" id="PF01743"/>
    </source>
</evidence>
<dbReference type="GO" id="GO:0016779">
    <property type="term" value="F:nucleotidyltransferase activity"/>
    <property type="evidence" value="ECO:0007669"/>
    <property type="project" value="UniProtKB-KW"/>
</dbReference>
<evidence type="ECO:0000256" key="4">
    <source>
        <dbReference type="ARBA" id="ARBA00022695"/>
    </source>
</evidence>
<dbReference type="PANTHER" id="PTHR46173:SF1">
    <property type="entry name" value="CCA TRNA NUCLEOTIDYLTRANSFERASE 1, MITOCHONDRIAL"/>
    <property type="match status" value="1"/>
</dbReference>
<dbReference type="Gene3D" id="1.10.3090.10">
    <property type="entry name" value="cca-adding enzyme, domain 2"/>
    <property type="match status" value="1"/>
</dbReference>
<evidence type="ECO:0000256" key="8">
    <source>
        <dbReference type="RuleBase" id="RU003953"/>
    </source>
</evidence>
<keyword evidence="4" id="KW-0548">Nucleotidyltransferase</keyword>
<keyword evidence="2 8" id="KW-0808">Transferase</keyword>
<dbReference type="GO" id="GO:0008033">
    <property type="term" value="P:tRNA processing"/>
    <property type="evidence" value="ECO:0007669"/>
    <property type="project" value="UniProtKB-KW"/>
</dbReference>
<dbReference type="PANTHER" id="PTHR46173">
    <property type="entry name" value="CCA TRNA NUCLEOTIDYLTRANSFERASE 1, MITOCHONDRIAL"/>
    <property type="match status" value="1"/>
</dbReference>
<protein>
    <submittedName>
        <fullName evidence="11">Cytidine(C)-cytidine(C)-adenosine (A)]-adding enzyme</fullName>
    </submittedName>
</protein>
<reference evidence="11" key="1">
    <citation type="journal article" date="2014" name="Int. J. Syst. Evol. Microbiol.">
        <title>Complete genome sequence of Corynebacterium casei LMG S-19264T (=DSM 44701T), isolated from a smear-ripened cheese.</title>
        <authorList>
            <consortium name="US DOE Joint Genome Institute (JGI-PGF)"/>
            <person name="Walter F."/>
            <person name="Albersmeier A."/>
            <person name="Kalinowski J."/>
            <person name="Ruckert C."/>
        </authorList>
    </citation>
    <scope>NUCLEOTIDE SEQUENCE</scope>
    <source>
        <strain evidence="11">KCTC 42097</strain>
    </source>
</reference>
<dbReference type="CDD" id="cd05398">
    <property type="entry name" value="NT_ClassII-CCAase"/>
    <property type="match status" value="1"/>
</dbReference>
<dbReference type="InterPro" id="IPR050264">
    <property type="entry name" value="Bact_CCA-adding_enz_type3_sf"/>
</dbReference>
<dbReference type="InterPro" id="IPR032828">
    <property type="entry name" value="PolyA_RNA-bd"/>
</dbReference>
<accession>A0A8J3DGU7</accession>
<evidence type="ECO:0000256" key="5">
    <source>
        <dbReference type="ARBA" id="ARBA00022723"/>
    </source>
</evidence>
<comment type="similarity">
    <text evidence="8">Belongs to the tRNA nucleotidyltransferase/poly(A) polymerase family.</text>
</comment>
<dbReference type="GO" id="GO:0000049">
    <property type="term" value="F:tRNA binding"/>
    <property type="evidence" value="ECO:0007669"/>
    <property type="project" value="TreeGrafter"/>
</dbReference>
<dbReference type="Gene3D" id="3.30.460.10">
    <property type="entry name" value="Beta Polymerase, domain 2"/>
    <property type="match status" value="1"/>
</dbReference>
<dbReference type="InterPro" id="IPR043519">
    <property type="entry name" value="NT_sf"/>
</dbReference>
<evidence type="ECO:0000256" key="6">
    <source>
        <dbReference type="ARBA" id="ARBA00022741"/>
    </source>
</evidence>
<dbReference type="AlphaFoldDB" id="A0A8J3DGU7"/>
<dbReference type="RefSeq" id="WP_244636598.1">
    <property type="nucleotide sequence ID" value="NZ_BMZO01000002.1"/>
</dbReference>
<dbReference type="Proteomes" id="UP000641137">
    <property type="component" value="Unassembled WGS sequence"/>
</dbReference>
<evidence type="ECO:0000313" key="11">
    <source>
        <dbReference type="EMBL" id="GHC65545.1"/>
    </source>
</evidence>
<feature type="domain" description="tRNA nucleotidyltransferase/poly(A) polymerase RNA and SrmB- binding" evidence="10">
    <location>
        <begin position="188"/>
        <end position="240"/>
    </location>
</feature>
<organism evidence="11 12">
    <name type="scientific">Limoniibacter endophyticus</name>
    <dbReference type="NCBI Taxonomy" id="1565040"/>
    <lineage>
        <taxon>Bacteria</taxon>
        <taxon>Pseudomonadati</taxon>
        <taxon>Pseudomonadota</taxon>
        <taxon>Alphaproteobacteria</taxon>
        <taxon>Hyphomicrobiales</taxon>
        <taxon>Bartonellaceae</taxon>
        <taxon>Limoniibacter</taxon>
    </lineage>
</organism>
<keyword evidence="12" id="KW-1185">Reference proteome</keyword>
<dbReference type="GO" id="GO:0046872">
    <property type="term" value="F:metal ion binding"/>
    <property type="evidence" value="ECO:0007669"/>
    <property type="project" value="UniProtKB-KW"/>
</dbReference>
<keyword evidence="3" id="KW-0819">tRNA processing</keyword>
<name>A0A8J3DGU7_9HYPH</name>
<evidence type="ECO:0000313" key="12">
    <source>
        <dbReference type="Proteomes" id="UP000641137"/>
    </source>
</evidence>
<feature type="domain" description="Poly A polymerase head" evidence="9">
    <location>
        <begin position="31"/>
        <end position="153"/>
    </location>
</feature>
<dbReference type="GO" id="GO:0000166">
    <property type="term" value="F:nucleotide binding"/>
    <property type="evidence" value="ECO:0007669"/>
    <property type="project" value="UniProtKB-KW"/>
</dbReference>
<dbReference type="InterPro" id="IPR002646">
    <property type="entry name" value="PolA_pol_head_dom"/>
</dbReference>
<dbReference type="Pfam" id="PF12627">
    <property type="entry name" value="PolyA_pol_RNAbd"/>
    <property type="match status" value="1"/>
</dbReference>
<dbReference type="EMBL" id="BMZO01000002">
    <property type="protein sequence ID" value="GHC65545.1"/>
    <property type="molecule type" value="Genomic_DNA"/>
</dbReference>
<dbReference type="SUPFAM" id="SSF81301">
    <property type="entry name" value="Nucleotidyltransferase"/>
    <property type="match status" value="1"/>
</dbReference>
<evidence type="ECO:0000256" key="7">
    <source>
        <dbReference type="ARBA" id="ARBA00022842"/>
    </source>
</evidence>
<keyword evidence="6" id="KW-0547">Nucleotide-binding</keyword>
<comment type="caution">
    <text evidence="11">The sequence shown here is derived from an EMBL/GenBank/DDBJ whole genome shotgun (WGS) entry which is preliminary data.</text>
</comment>
<proteinExistence type="inferred from homology"/>